<reference evidence="2 4" key="3">
    <citation type="submission" date="2024-09" db="EMBL/GenBank/DDBJ databases">
        <title>Genomes of Rahnella.</title>
        <authorList>
            <person name="Mnguni F.C."/>
            <person name="Shin G.Y."/>
            <person name="Coutinho T."/>
        </authorList>
    </citation>
    <scope>NUCLEOTIDE SEQUENCE [LARGE SCALE GENOMIC DNA]</scope>
    <source>
        <strain evidence="2 4">20WA0057</strain>
    </source>
</reference>
<organism evidence="1 3">
    <name type="scientific">Rahnella sp. (strain Y9602)</name>
    <dbReference type="NCBI Taxonomy" id="2703885"/>
    <lineage>
        <taxon>Bacteria</taxon>
        <taxon>Pseudomonadati</taxon>
        <taxon>Pseudomonadota</taxon>
        <taxon>Gammaproteobacteria</taxon>
        <taxon>Enterobacterales</taxon>
        <taxon>Yersiniaceae</taxon>
        <taxon>Rahnella</taxon>
    </lineage>
</organism>
<dbReference type="EMBL" id="JBHUCJ010000172">
    <property type="protein sequence ID" value="MFD3227228.1"/>
    <property type="molecule type" value="Genomic_DNA"/>
</dbReference>
<proteinExistence type="predicted"/>
<dbReference type="AlphaFoldDB" id="A0A0H3FFA4"/>
<dbReference type="Proteomes" id="UP001598201">
    <property type="component" value="Unassembled WGS sequence"/>
</dbReference>
<sequence length="144" mass="16324">MKPFLYDLPILPNSFEFPVDYLDVVLADEFLDIEPWRLLSKDMATSLFYYSSMLLKFSGAALVPFAIIQDESGLYNDGWVVLACFDGGGKDGTTGVRIYDYSKPKLSPWDNLSYSGFSEWFSAAKEESSRYKAEQVEDKDNGYS</sequence>
<dbReference type="GeneID" id="95417353"/>
<dbReference type="eggNOG" id="ENOG50318WH">
    <property type="taxonomic scope" value="Bacteria"/>
</dbReference>
<evidence type="ECO:0000313" key="4">
    <source>
        <dbReference type="Proteomes" id="UP001598201"/>
    </source>
</evidence>
<gene>
    <name evidence="1" type="ordered locus">Rahaq_2032</name>
    <name evidence="2" type="ORF">ACFPK4_27255</name>
</gene>
<dbReference type="EMBL" id="CP002505">
    <property type="protein sequence ID" value="ADW73647.1"/>
    <property type="molecule type" value="Genomic_DNA"/>
</dbReference>
<evidence type="ECO:0000313" key="3">
    <source>
        <dbReference type="Proteomes" id="UP000007257"/>
    </source>
</evidence>
<reference evidence="1 3" key="2">
    <citation type="journal article" date="2012" name="J. Bacteriol.">
        <title>Complete Genome Sequence of Rahnella sp. Strain Y9602, a Gammaproteobacterium Isolate from Metal- and Radionuclide-Contaminated Soil.</title>
        <authorList>
            <person name="Martinez R.J."/>
            <person name="Bruce D."/>
            <person name="Detter C."/>
            <person name="Goodwin L.A."/>
            <person name="Han J."/>
            <person name="Han C.S."/>
            <person name="Held B."/>
            <person name="Land M.L."/>
            <person name="Mikhailova N."/>
            <person name="Nolan M."/>
            <person name="Pennacchio L."/>
            <person name="Pitluck S."/>
            <person name="Tapia R."/>
            <person name="Woyke T."/>
            <person name="Sobecky P.A."/>
        </authorList>
    </citation>
    <scope>NUCLEOTIDE SEQUENCE [LARGE SCALE GENOMIC DNA]</scope>
    <source>
        <strain evidence="1 3">Y9602</strain>
    </source>
</reference>
<evidence type="ECO:0008006" key="5">
    <source>
        <dbReference type="Google" id="ProtNLM"/>
    </source>
</evidence>
<protein>
    <recommendedName>
        <fullName evidence="5">SMI1/KNR4 family protein</fullName>
    </recommendedName>
</protein>
<accession>A0A0H3FFA4</accession>
<dbReference type="RefSeq" id="WP_013575348.1">
    <property type="nucleotide sequence ID" value="NC_015061.1"/>
</dbReference>
<dbReference type="Proteomes" id="UP000007257">
    <property type="component" value="Chromosome"/>
</dbReference>
<evidence type="ECO:0000313" key="1">
    <source>
        <dbReference type="EMBL" id="ADW73647.1"/>
    </source>
</evidence>
<reference evidence="3" key="1">
    <citation type="submission" date="2011-01" db="EMBL/GenBank/DDBJ databases">
        <title>Complete sequence of chromosome of Rahnella sp. Y9602.</title>
        <authorList>
            <consortium name="US DOE Joint Genome Institute"/>
            <person name="Lucas S."/>
            <person name="Copeland A."/>
            <person name="Lapidus A."/>
            <person name="Cheng J.-F."/>
            <person name="Goodwin L."/>
            <person name="Pitluck S."/>
            <person name="Lu M."/>
            <person name="Detter J.C."/>
            <person name="Han C."/>
            <person name="Tapia R."/>
            <person name="Land M."/>
            <person name="Hauser L."/>
            <person name="Kyrpides N."/>
            <person name="Ivanova N."/>
            <person name="Ovchinnikova G."/>
            <person name="Pagani I."/>
            <person name="Sobecky P.A."/>
            <person name="Martinez R.J."/>
            <person name="Woyke T."/>
        </authorList>
    </citation>
    <scope>NUCLEOTIDE SEQUENCE [LARGE SCALE GENOMIC DNA]</scope>
    <source>
        <strain evidence="3">Y9602</strain>
    </source>
</reference>
<evidence type="ECO:0000313" key="2">
    <source>
        <dbReference type="EMBL" id="MFD3227228.1"/>
    </source>
</evidence>
<name>A0A0H3FFA4_RAHSY</name>
<dbReference type="HOGENOM" id="CLU_1727487_0_0_6"/>
<dbReference type="OrthoDB" id="6058590at2"/>
<dbReference type="KEGG" id="rah:Rahaq_2032"/>
<keyword evidence="4" id="KW-1185">Reference proteome</keyword>